<protein>
    <submittedName>
        <fullName evidence="3">General stress protein 69</fullName>
        <ecNumber evidence="3">1.1.1.-</ecNumber>
    </submittedName>
</protein>
<organism evidence="3 4">
    <name type="scientific">Tautonia plasticadhaerens</name>
    <dbReference type="NCBI Taxonomy" id="2527974"/>
    <lineage>
        <taxon>Bacteria</taxon>
        <taxon>Pseudomonadati</taxon>
        <taxon>Planctomycetota</taxon>
        <taxon>Planctomycetia</taxon>
        <taxon>Isosphaerales</taxon>
        <taxon>Isosphaeraceae</taxon>
        <taxon>Tautonia</taxon>
    </lineage>
</organism>
<sequence>MRRRELGRSGVSVSAIGLGCWGMSGSYGPADEAESVATLHHALDLGITLIDTADSYGDDGHNERLIGRALQGRRHECVLATKIGIVRRAGPDGMAVVEVDGRPERIRSACEASLARLRTDVIDLYYLHRVDPDVPVEESVGAMADLVAVGKVRFLGLSEFSEATLRRAHAVHPITALQSEYSLWTREPEATVMPACRELGIAFVPFSPLGRGFLTGAVTGRDRIAAGDWRANNPRFADENLARNQALLRPLGEVAQAHGKTPA</sequence>
<dbReference type="AlphaFoldDB" id="A0A518H7R6"/>
<name>A0A518H7R6_9BACT</name>
<dbReference type="GO" id="GO:0016491">
    <property type="term" value="F:oxidoreductase activity"/>
    <property type="evidence" value="ECO:0007669"/>
    <property type="project" value="UniProtKB-KW"/>
</dbReference>
<reference evidence="3 4" key="1">
    <citation type="submission" date="2019-02" db="EMBL/GenBank/DDBJ databases">
        <title>Deep-cultivation of Planctomycetes and their phenomic and genomic characterization uncovers novel biology.</title>
        <authorList>
            <person name="Wiegand S."/>
            <person name="Jogler M."/>
            <person name="Boedeker C."/>
            <person name="Pinto D."/>
            <person name="Vollmers J."/>
            <person name="Rivas-Marin E."/>
            <person name="Kohn T."/>
            <person name="Peeters S.H."/>
            <person name="Heuer A."/>
            <person name="Rast P."/>
            <person name="Oberbeckmann S."/>
            <person name="Bunk B."/>
            <person name="Jeske O."/>
            <person name="Meyerdierks A."/>
            <person name="Storesund J.E."/>
            <person name="Kallscheuer N."/>
            <person name="Luecker S."/>
            <person name="Lage O.M."/>
            <person name="Pohl T."/>
            <person name="Merkel B.J."/>
            <person name="Hornburger P."/>
            <person name="Mueller R.-W."/>
            <person name="Bruemmer F."/>
            <person name="Labrenz M."/>
            <person name="Spormann A.M."/>
            <person name="Op den Camp H."/>
            <person name="Overmann J."/>
            <person name="Amann R."/>
            <person name="Jetten M.S.M."/>
            <person name="Mascher T."/>
            <person name="Medema M.H."/>
            <person name="Devos D.P."/>
            <person name="Kaster A.-K."/>
            <person name="Ovreas L."/>
            <person name="Rohde M."/>
            <person name="Galperin M.Y."/>
            <person name="Jogler C."/>
        </authorList>
    </citation>
    <scope>NUCLEOTIDE SEQUENCE [LARGE SCALE GENOMIC DNA]</scope>
    <source>
        <strain evidence="3 4">ElP</strain>
    </source>
</reference>
<keyword evidence="1 3" id="KW-0560">Oxidoreductase</keyword>
<dbReference type="InterPro" id="IPR023210">
    <property type="entry name" value="NADP_OxRdtase_dom"/>
</dbReference>
<dbReference type="EC" id="1.1.1.-" evidence="3"/>
<gene>
    <name evidence="3" type="primary">yhdN_8</name>
    <name evidence="3" type="ORF">ElP_48220</name>
</gene>
<dbReference type="EMBL" id="CP036426">
    <property type="protein sequence ID" value="QDV36892.1"/>
    <property type="molecule type" value="Genomic_DNA"/>
</dbReference>
<evidence type="ECO:0000313" key="3">
    <source>
        <dbReference type="EMBL" id="QDV36892.1"/>
    </source>
</evidence>
<dbReference type="GO" id="GO:0005737">
    <property type="term" value="C:cytoplasm"/>
    <property type="evidence" value="ECO:0007669"/>
    <property type="project" value="TreeGrafter"/>
</dbReference>
<dbReference type="InterPro" id="IPR050791">
    <property type="entry name" value="Aldo-Keto_reductase"/>
</dbReference>
<feature type="domain" description="NADP-dependent oxidoreductase" evidence="2">
    <location>
        <begin position="15"/>
        <end position="263"/>
    </location>
</feature>
<proteinExistence type="predicted"/>
<dbReference type="PROSITE" id="PS51257">
    <property type="entry name" value="PROKAR_LIPOPROTEIN"/>
    <property type="match status" value="1"/>
</dbReference>
<dbReference type="InterPro" id="IPR036812">
    <property type="entry name" value="NAD(P)_OxRdtase_dom_sf"/>
</dbReference>
<dbReference type="PANTHER" id="PTHR43625:SF40">
    <property type="entry name" value="ALDO-KETO REDUCTASE YAKC [NADP(+)]"/>
    <property type="match status" value="1"/>
</dbReference>
<dbReference type="KEGG" id="tpla:ElP_48220"/>
<dbReference type="Gene3D" id="3.20.20.100">
    <property type="entry name" value="NADP-dependent oxidoreductase domain"/>
    <property type="match status" value="1"/>
</dbReference>
<accession>A0A518H7R6</accession>
<evidence type="ECO:0000259" key="2">
    <source>
        <dbReference type="Pfam" id="PF00248"/>
    </source>
</evidence>
<evidence type="ECO:0000313" key="4">
    <source>
        <dbReference type="Proteomes" id="UP000317835"/>
    </source>
</evidence>
<dbReference type="Pfam" id="PF00248">
    <property type="entry name" value="Aldo_ket_red"/>
    <property type="match status" value="1"/>
</dbReference>
<dbReference type="SUPFAM" id="SSF51430">
    <property type="entry name" value="NAD(P)-linked oxidoreductase"/>
    <property type="match status" value="1"/>
</dbReference>
<dbReference type="PANTHER" id="PTHR43625">
    <property type="entry name" value="AFLATOXIN B1 ALDEHYDE REDUCTASE"/>
    <property type="match status" value="1"/>
</dbReference>
<keyword evidence="4" id="KW-1185">Reference proteome</keyword>
<dbReference type="Proteomes" id="UP000317835">
    <property type="component" value="Chromosome"/>
</dbReference>
<evidence type="ECO:0000256" key="1">
    <source>
        <dbReference type="ARBA" id="ARBA00023002"/>
    </source>
</evidence>